<comment type="caution">
    <text evidence="12">The sequence shown here is derived from an EMBL/GenBank/DDBJ whole genome shotgun (WGS) entry which is preliminary data.</text>
</comment>
<dbReference type="InterPro" id="IPR006121">
    <property type="entry name" value="HMA_dom"/>
</dbReference>
<evidence type="ECO:0000256" key="10">
    <source>
        <dbReference type="RuleBase" id="RU362081"/>
    </source>
</evidence>
<keyword evidence="5 10" id="KW-0547">Nucleotide-binding</keyword>
<evidence type="ECO:0000256" key="3">
    <source>
        <dbReference type="ARBA" id="ARBA00022692"/>
    </source>
</evidence>
<dbReference type="PROSITE" id="PS01047">
    <property type="entry name" value="HMA_1"/>
    <property type="match status" value="1"/>
</dbReference>
<proteinExistence type="inferred from homology"/>
<dbReference type="CDD" id="cd00371">
    <property type="entry name" value="HMA"/>
    <property type="match status" value="1"/>
</dbReference>
<feature type="domain" description="HMA" evidence="11">
    <location>
        <begin position="10"/>
        <end position="76"/>
    </location>
</feature>
<evidence type="ECO:0000256" key="9">
    <source>
        <dbReference type="ARBA" id="ARBA00023136"/>
    </source>
</evidence>
<dbReference type="PROSITE" id="PS00154">
    <property type="entry name" value="ATPASE_E1_E2"/>
    <property type="match status" value="1"/>
</dbReference>
<dbReference type="SUPFAM" id="SSF56784">
    <property type="entry name" value="HAD-like"/>
    <property type="match status" value="1"/>
</dbReference>
<gene>
    <name evidence="12" type="ORF">GCM10023188_14860</name>
</gene>
<comment type="subcellular location">
    <subcellularLocation>
        <location evidence="10">Cell membrane</location>
    </subcellularLocation>
    <subcellularLocation>
        <location evidence="1">Endomembrane system</location>
        <topology evidence="1">Multi-pass membrane protein</topology>
    </subcellularLocation>
</comment>
<evidence type="ECO:0000259" key="11">
    <source>
        <dbReference type="PROSITE" id="PS50846"/>
    </source>
</evidence>
<dbReference type="SFLD" id="SFLDF00027">
    <property type="entry name" value="p-type_atpase"/>
    <property type="match status" value="1"/>
</dbReference>
<evidence type="ECO:0000256" key="7">
    <source>
        <dbReference type="ARBA" id="ARBA00022967"/>
    </source>
</evidence>
<feature type="transmembrane region" description="Helical" evidence="10">
    <location>
        <begin position="715"/>
        <end position="737"/>
    </location>
</feature>
<dbReference type="Gene3D" id="2.70.150.10">
    <property type="entry name" value="Calcium-transporting ATPase, cytoplasmic transduction domain A"/>
    <property type="match status" value="1"/>
</dbReference>
<dbReference type="Proteomes" id="UP001500552">
    <property type="component" value="Unassembled WGS sequence"/>
</dbReference>
<evidence type="ECO:0000256" key="5">
    <source>
        <dbReference type="ARBA" id="ARBA00022741"/>
    </source>
</evidence>
<dbReference type="PANTHER" id="PTHR43520">
    <property type="entry name" value="ATP7, ISOFORM B"/>
    <property type="match status" value="1"/>
</dbReference>
<comment type="similarity">
    <text evidence="2 10">Belongs to the cation transport ATPase (P-type) (TC 3.A.3) family. Type IB subfamily.</text>
</comment>
<evidence type="ECO:0000256" key="1">
    <source>
        <dbReference type="ARBA" id="ARBA00004127"/>
    </source>
</evidence>
<dbReference type="EMBL" id="BAABHC010000005">
    <property type="protein sequence ID" value="GAA4429464.1"/>
    <property type="molecule type" value="Genomic_DNA"/>
</dbReference>
<keyword evidence="9 10" id="KW-0472">Membrane</keyword>
<dbReference type="InterPro" id="IPR023214">
    <property type="entry name" value="HAD_sf"/>
</dbReference>
<evidence type="ECO:0000256" key="6">
    <source>
        <dbReference type="ARBA" id="ARBA00022840"/>
    </source>
</evidence>
<sequence length="745" mass="79810">MEDVIAKPTVKDRYEIEGMTCASCANSVESMLSHVEGVKSASVNFADASVLVEHEPEVATPEKMQAAVAEIGYSLVVPDKADQESREEREEKKLRDTRFKLIVATVLSVPVLLIAMVFPAIPYADWIMLALTAPVVAWSGKDFFIIAYKRARHLSANMDTLIALGTGAAFLFSAFNTFFPGYLRSRGLEPHVYYEVAAVIVALILLGRYFEERAKSRTSAAIRKLINLGVKTARVIRGGTELEVPIGEVAKGDIILIRPGEKVPVDGKITEGKSVIDESMITGESIPVEKEAGDAVIGATINKTGSFRMVAERVGSETMLAQIIKLVQEAQGSKAPIQKLVDRISSVFVPIVIVIAILSFIAWSVWGPEPQITYAIIAAVTVLIIACPCALGLATPTAIMVGIGKGAENGILIKNAESLELAHKLNAIVVDKTGTITQGKPEVTDVLWDLSPEGRQEASCVVYAMEAQSEHPLALAVVNHLKPESPEAVSLDSFDSVTGKGVKASYNGKRYLVGNRTLLDENQVAVPPYLQMEVEKLSREAKTIIYVGQDEEAVAVIAIADTIKETSKAAIAALRQMGLAVHMLTGDNRQTAEAIGRQAGVDHIQAEVLPADKAAYVKALQASGLKVAMVGDGINDSPALAQADVGIAMGTGTDVAIESAEITLIKGDLEDIVTAIRLSKETVKTIRQNLFWAFIYNLVGIPIAAGVLYPYTGFLLNPIFAAAAMAFSSVSVVTNSLRLKAKSFK</sequence>
<feature type="transmembrane region" description="Helical" evidence="10">
    <location>
        <begin position="160"/>
        <end position="179"/>
    </location>
</feature>
<dbReference type="RefSeq" id="WP_345157975.1">
    <property type="nucleotide sequence ID" value="NZ_BAABHC010000005.1"/>
</dbReference>
<dbReference type="SFLD" id="SFLDG00002">
    <property type="entry name" value="C1.7:_P-type_atpase_like"/>
    <property type="match status" value="1"/>
</dbReference>
<dbReference type="SUPFAM" id="SSF81653">
    <property type="entry name" value="Calcium ATPase, transduction domain A"/>
    <property type="match status" value="1"/>
</dbReference>
<dbReference type="InterPro" id="IPR059000">
    <property type="entry name" value="ATPase_P-type_domA"/>
</dbReference>
<dbReference type="PROSITE" id="PS50846">
    <property type="entry name" value="HMA_2"/>
    <property type="match status" value="1"/>
</dbReference>
<dbReference type="InterPro" id="IPR044492">
    <property type="entry name" value="P_typ_ATPase_HD_dom"/>
</dbReference>
<dbReference type="NCBIfam" id="TIGR01494">
    <property type="entry name" value="ATPase_P-type"/>
    <property type="match status" value="1"/>
</dbReference>
<name>A0ABP8LIK5_9BACT</name>
<keyword evidence="4 10" id="KW-0479">Metal-binding</keyword>
<dbReference type="PRINTS" id="PR00943">
    <property type="entry name" value="CUATPASE"/>
</dbReference>
<feature type="transmembrane region" description="Helical" evidence="10">
    <location>
        <begin position="347"/>
        <end position="366"/>
    </location>
</feature>
<keyword evidence="10" id="KW-1003">Cell membrane</keyword>
<evidence type="ECO:0000313" key="12">
    <source>
        <dbReference type="EMBL" id="GAA4429464.1"/>
    </source>
</evidence>
<dbReference type="NCBIfam" id="TIGR01525">
    <property type="entry name" value="ATPase-IB_hvy"/>
    <property type="match status" value="1"/>
</dbReference>
<dbReference type="Pfam" id="PF00122">
    <property type="entry name" value="E1-E2_ATPase"/>
    <property type="match status" value="1"/>
</dbReference>
<dbReference type="Gene3D" id="3.30.70.100">
    <property type="match status" value="1"/>
</dbReference>
<dbReference type="InterPro" id="IPR017969">
    <property type="entry name" value="Heavy-metal-associated_CS"/>
</dbReference>
<organism evidence="12 13">
    <name type="scientific">Pontibacter saemangeumensis</name>
    <dbReference type="NCBI Taxonomy" id="1084525"/>
    <lineage>
        <taxon>Bacteria</taxon>
        <taxon>Pseudomonadati</taxon>
        <taxon>Bacteroidota</taxon>
        <taxon>Cytophagia</taxon>
        <taxon>Cytophagales</taxon>
        <taxon>Hymenobacteraceae</taxon>
        <taxon>Pontibacter</taxon>
    </lineage>
</organism>
<evidence type="ECO:0000256" key="2">
    <source>
        <dbReference type="ARBA" id="ARBA00006024"/>
    </source>
</evidence>
<keyword evidence="7" id="KW-1278">Translocase</keyword>
<feature type="transmembrane region" description="Helical" evidence="10">
    <location>
        <begin position="372"/>
        <end position="395"/>
    </location>
</feature>
<dbReference type="Pfam" id="PF00702">
    <property type="entry name" value="Hydrolase"/>
    <property type="match status" value="1"/>
</dbReference>
<keyword evidence="13" id="KW-1185">Reference proteome</keyword>
<dbReference type="Gene3D" id="3.40.50.1000">
    <property type="entry name" value="HAD superfamily/HAD-like"/>
    <property type="match status" value="1"/>
</dbReference>
<dbReference type="InterPro" id="IPR036163">
    <property type="entry name" value="HMA_dom_sf"/>
</dbReference>
<dbReference type="SFLD" id="SFLDS00003">
    <property type="entry name" value="Haloacid_Dehalogenase"/>
    <property type="match status" value="1"/>
</dbReference>
<dbReference type="SUPFAM" id="SSF81665">
    <property type="entry name" value="Calcium ATPase, transmembrane domain M"/>
    <property type="match status" value="1"/>
</dbReference>
<reference evidence="13" key="1">
    <citation type="journal article" date="2019" name="Int. J. Syst. Evol. Microbiol.">
        <title>The Global Catalogue of Microorganisms (GCM) 10K type strain sequencing project: providing services to taxonomists for standard genome sequencing and annotation.</title>
        <authorList>
            <consortium name="The Broad Institute Genomics Platform"/>
            <consortium name="The Broad Institute Genome Sequencing Center for Infectious Disease"/>
            <person name="Wu L."/>
            <person name="Ma J."/>
        </authorList>
    </citation>
    <scope>NUCLEOTIDE SEQUENCE [LARGE SCALE GENOMIC DNA]</scope>
    <source>
        <strain evidence="13">JCM 17926</strain>
    </source>
</reference>
<dbReference type="Pfam" id="PF00403">
    <property type="entry name" value="HMA"/>
    <property type="match status" value="1"/>
</dbReference>
<feature type="transmembrane region" description="Helical" evidence="10">
    <location>
        <begin position="690"/>
        <end position="709"/>
    </location>
</feature>
<evidence type="ECO:0000256" key="8">
    <source>
        <dbReference type="ARBA" id="ARBA00022989"/>
    </source>
</evidence>
<dbReference type="NCBIfam" id="TIGR01511">
    <property type="entry name" value="ATPase-IB1_Cu"/>
    <property type="match status" value="1"/>
</dbReference>
<protein>
    <submittedName>
        <fullName evidence="12">Heavy metal translocating P-type ATPase</fullName>
    </submittedName>
</protein>
<evidence type="ECO:0000313" key="13">
    <source>
        <dbReference type="Proteomes" id="UP001500552"/>
    </source>
</evidence>
<dbReference type="PRINTS" id="PR00119">
    <property type="entry name" value="CATATPASE"/>
</dbReference>
<dbReference type="InterPro" id="IPR008250">
    <property type="entry name" value="ATPase_P-typ_transduc_dom_A_sf"/>
</dbReference>
<dbReference type="InterPro" id="IPR023298">
    <property type="entry name" value="ATPase_P-typ_TM_dom_sf"/>
</dbReference>
<dbReference type="SUPFAM" id="SSF55008">
    <property type="entry name" value="HMA, heavy metal-associated domain"/>
    <property type="match status" value="1"/>
</dbReference>
<feature type="transmembrane region" description="Helical" evidence="10">
    <location>
        <begin position="127"/>
        <end position="148"/>
    </location>
</feature>
<feature type="transmembrane region" description="Helical" evidence="10">
    <location>
        <begin position="99"/>
        <end position="121"/>
    </location>
</feature>
<dbReference type="InterPro" id="IPR036412">
    <property type="entry name" value="HAD-like_sf"/>
</dbReference>
<dbReference type="CDD" id="cd02094">
    <property type="entry name" value="P-type_ATPase_Cu-like"/>
    <property type="match status" value="1"/>
</dbReference>
<keyword evidence="6 10" id="KW-0067">ATP-binding</keyword>
<dbReference type="InterPro" id="IPR001757">
    <property type="entry name" value="P_typ_ATPase"/>
</dbReference>
<evidence type="ECO:0000256" key="4">
    <source>
        <dbReference type="ARBA" id="ARBA00022723"/>
    </source>
</evidence>
<dbReference type="PANTHER" id="PTHR43520:SF8">
    <property type="entry name" value="P-TYPE CU(+) TRANSPORTER"/>
    <property type="match status" value="1"/>
</dbReference>
<accession>A0ABP8LIK5</accession>
<dbReference type="InterPro" id="IPR018303">
    <property type="entry name" value="ATPase_P-typ_P_site"/>
</dbReference>
<dbReference type="InterPro" id="IPR027256">
    <property type="entry name" value="P-typ_ATPase_IB"/>
</dbReference>
<dbReference type="InterPro" id="IPR023299">
    <property type="entry name" value="ATPase_P-typ_cyto_dom_N"/>
</dbReference>
<feature type="transmembrane region" description="Helical" evidence="10">
    <location>
        <begin position="191"/>
        <end position="210"/>
    </location>
</feature>
<keyword evidence="8 10" id="KW-1133">Transmembrane helix</keyword>
<dbReference type="Gene3D" id="3.40.1110.10">
    <property type="entry name" value="Calcium-transporting ATPase, cytoplasmic domain N"/>
    <property type="match status" value="1"/>
</dbReference>
<keyword evidence="3 10" id="KW-0812">Transmembrane</keyword>